<feature type="transmembrane region" description="Helical" evidence="2">
    <location>
        <begin position="601"/>
        <end position="623"/>
    </location>
</feature>
<feature type="transmembrane region" description="Helical" evidence="2">
    <location>
        <begin position="476"/>
        <end position="493"/>
    </location>
</feature>
<feature type="region of interest" description="Disordered" evidence="1">
    <location>
        <begin position="58"/>
        <end position="133"/>
    </location>
</feature>
<dbReference type="HOGENOM" id="CLU_018715_0_0_11"/>
<dbReference type="PANTHER" id="PTHR38434">
    <property type="entry name" value="BLL2549 PROTEIN"/>
    <property type="match status" value="1"/>
</dbReference>
<dbReference type="eggNOG" id="COG5373">
    <property type="taxonomic scope" value="Bacteria"/>
</dbReference>
<keyword evidence="4" id="KW-1185">Reference proteome</keyword>
<feature type="transmembrane region" description="Helical" evidence="2">
    <location>
        <begin position="218"/>
        <end position="239"/>
    </location>
</feature>
<feature type="transmembrane region" description="Helical" evidence="2">
    <location>
        <begin position="355"/>
        <end position="374"/>
    </location>
</feature>
<dbReference type="KEGG" id="caz:CARG_04295"/>
<feature type="compositionally biased region" description="Low complexity" evidence="1">
    <location>
        <begin position="88"/>
        <end position="107"/>
    </location>
</feature>
<evidence type="ECO:0000313" key="4">
    <source>
        <dbReference type="Proteomes" id="UP000016943"/>
    </source>
</evidence>
<dbReference type="EMBL" id="CP006365">
    <property type="protein sequence ID" value="AGU15002.1"/>
    <property type="molecule type" value="Genomic_DNA"/>
</dbReference>
<protein>
    <recommendedName>
        <fullName evidence="5">DUF2339 domain-containing protein</fullName>
    </recommendedName>
</protein>
<accession>U3GZ58</accession>
<feature type="transmembrane region" description="Helical" evidence="2">
    <location>
        <begin position="146"/>
        <end position="167"/>
    </location>
</feature>
<feature type="transmembrane region" description="Helical" evidence="2">
    <location>
        <begin position="662"/>
        <end position="678"/>
    </location>
</feature>
<feature type="transmembrane region" description="Helical" evidence="2">
    <location>
        <begin position="245"/>
        <end position="266"/>
    </location>
</feature>
<feature type="transmembrane region" description="Helical" evidence="2">
    <location>
        <begin position="534"/>
        <end position="551"/>
    </location>
</feature>
<dbReference type="GeneID" id="78249657"/>
<dbReference type="AlphaFoldDB" id="U3GZ58"/>
<organism evidence="3 4">
    <name type="scientific">Corynebacterium argentoratense DSM 44202</name>
    <dbReference type="NCBI Taxonomy" id="1348662"/>
    <lineage>
        <taxon>Bacteria</taxon>
        <taxon>Bacillati</taxon>
        <taxon>Actinomycetota</taxon>
        <taxon>Actinomycetes</taxon>
        <taxon>Mycobacteriales</taxon>
        <taxon>Corynebacteriaceae</taxon>
        <taxon>Corynebacterium</taxon>
    </lineage>
</organism>
<evidence type="ECO:0008006" key="5">
    <source>
        <dbReference type="Google" id="ProtNLM"/>
    </source>
</evidence>
<dbReference type="STRING" id="1348662.CARG_04295"/>
<sequence length="694" mass="73136">MNNFSNPTNDPRVDPLIEQLGIAERELADAQALVNSAHNTLGHIRLQLSAQYARQAQQPQASVAQQPAQQEAAAAQPIAPQPAPWPTPAVNAAAPNTTEANPQPAAAHTGEGSTPGGLVPTLPPTRRPAVTPQAPWYSNETTVIRLVAIAGAILTIFGIGFLVALAIQRGLLGPVGRTVLAYTISALLVLAAFGLNHKAQDAAARSEGKKSSDSHGFAIARSAFAFTGFITAIITTHTITGLLEWMPSVLGQAIAIALAIAWLVVAKIFRSDILMILSGVSSFVALTAFYATQGIVLVPAIFIGLLMMLLTRKSGNSMLRNWSTGLALVGTWVVPTNSPPPFIYVADSVMRPITVLWYVPLSVAFALGLTLVVMRDPRPTVARTEQWSAAFVPALILIHQAAYTTAHAPLNSISVAKWWLLWPAIAAALLVVIAFNKAWMPKPTDSPSPAAFVAPTLANSAIAAWLVVSVIAMTAFYPWVTFVACITVVMVLWKREGFTVAPWLMVAVAAVLASLPLGGIALGLTPSDAQDLDSPFNALTALVLVALVLAARSAMKGFSQKSLFILALCGLWLFMVAVVTLCGSLGYFLAGESGAKSTIKLWFMVGHACVSVTWLLLAAYLMLGRRFLNSTAALVAALVLAGAGATKLIFFDLGNLSGVPRVLAFILGGLALLGVSALRSSKKKESAPAQHQIS</sequence>
<feature type="transmembrane region" description="Helical" evidence="2">
    <location>
        <begin position="418"/>
        <end position="439"/>
    </location>
</feature>
<dbReference type="PANTHER" id="PTHR38434:SF1">
    <property type="entry name" value="BLL2549 PROTEIN"/>
    <property type="match status" value="1"/>
</dbReference>
<feature type="transmembrane region" description="Helical" evidence="2">
    <location>
        <begin position="500"/>
        <end position="522"/>
    </location>
</feature>
<feature type="transmembrane region" description="Helical" evidence="2">
    <location>
        <begin position="563"/>
        <end position="589"/>
    </location>
</feature>
<evidence type="ECO:0000256" key="1">
    <source>
        <dbReference type="SAM" id="MobiDB-lite"/>
    </source>
</evidence>
<keyword evidence="2" id="KW-0472">Membrane</keyword>
<dbReference type="OrthoDB" id="4410645at2"/>
<feature type="compositionally biased region" description="Low complexity" evidence="1">
    <location>
        <begin position="58"/>
        <end position="78"/>
    </location>
</feature>
<proteinExistence type="predicted"/>
<reference evidence="3 4" key="1">
    <citation type="journal article" date="2013" name="Genome Announc.">
        <title>Whole-Genome Sequence of the Clinical Strain Corynebacterium argentoratense DSM 44202, Isolated from a Human Throat Specimen.</title>
        <authorList>
            <person name="Bomholt C."/>
            <person name="Glaub A."/>
            <person name="Gravermann K."/>
            <person name="Albersmeier A."/>
            <person name="Brinkrolf K."/>
            <person name="Ruckert C."/>
            <person name="Tauch A."/>
        </authorList>
    </citation>
    <scope>NUCLEOTIDE SEQUENCE [LARGE SCALE GENOMIC DNA]</scope>
    <source>
        <strain evidence="3">DSM 44202</strain>
    </source>
</reference>
<dbReference type="Proteomes" id="UP000016943">
    <property type="component" value="Chromosome"/>
</dbReference>
<feature type="transmembrane region" description="Helical" evidence="2">
    <location>
        <begin position="630"/>
        <end position="650"/>
    </location>
</feature>
<name>U3GZ58_9CORY</name>
<feature type="transmembrane region" description="Helical" evidence="2">
    <location>
        <begin position="179"/>
        <end position="197"/>
    </location>
</feature>
<dbReference type="Pfam" id="PF10101">
    <property type="entry name" value="DUF2339"/>
    <property type="match status" value="1"/>
</dbReference>
<dbReference type="RefSeq" id="WP_020976155.1">
    <property type="nucleotide sequence ID" value="NC_022198.1"/>
</dbReference>
<evidence type="ECO:0000313" key="3">
    <source>
        <dbReference type="EMBL" id="AGU15002.1"/>
    </source>
</evidence>
<evidence type="ECO:0000256" key="2">
    <source>
        <dbReference type="SAM" id="Phobius"/>
    </source>
</evidence>
<dbReference type="PATRIC" id="fig|1348662.3.peg.843"/>
<dbReference type="InterPro" id="IPR019286">
    <property type="entry name" value="DUF2339_TM"/>
</dbReference>
<feature type="transmembrane region" description="Helical" evidence="2">
    <location>
        <begin position="273"/>
        <end position="289"/>
    </location>
</feature>
<keyword evidence="2" id="KW-0812">Transmembrane</keyword>
<gene>
    <name evidence="3" type="ORF">CARG_04295</name>
</gene>
<keyword evidence="2" id="KW-1133">Transmembrane helix</keyword>
<feature type="transmembrane region" description="Helical" evidence="2">
    <location>
        <begin position="386"/>
        <end position="406"/>
    </location>
</feature>
<feature type="transmembrane region" description="Helical" evidence="2">
    <location>
        <begin position="295"/>
        <end position="311"/>
    </location>
</feature>